<comment type="caution">
    <text evidence="2">The sequence shown here is derived from an EMBL/GenBank/DDBJ whole genome shotgun (WGS) entry which is preliminary data.</text>
</comment>
<reference evidence="2 3" key="1">
    <citation type="submission" date="2015-02" db="EMBL/GenBank/DDBJ databases">
        <title>Draft genome of a novel marine cyanobacterium (Chroococcales) isolated from South Atlantic Ocean.</title>
        <authorList>
            <person name="Rigonato J."/>
            <person name="Alvarenga D.O."/>
            <person name="Branco L.H."/>
            <person name="Varani A.M."/>
            <person name="Brandini F.P."/>
            <person name="Fiore M.F."/>
        </authorList>
    </citation>
    <scope>NUCLEOTIDE SEQUENCE [LARGE SCALE GENOMIC DNA]</scope>
    <source>
        <strain evidence="2 3">CENA595</strain>
    </source>
</reference>
<gene>
    <name evidence="2" type="ORF">UH38_22625</name>
</gene>
<keyword evidence="1" id="KW-0812">Transmembrane</keyword>
<organism evidence="2 3">
    <name type="scientific">Aliterella atlantica CENA595</name>
    <dbReference type="NCBI Taxonomy" id="1618023"/>
    <lineage>
        <taxon>Bacteria</taxon>
        <taxon>Bacillati</taxon>
        <taxon>Cyanobacteriota</taxon>
        <taxon>Cyanophyceae</taxon>
        <taxon>Chroococcidiopsidales</taxon>
        <taxon>Aliterellaceae</taxon>
        <taxon>Aliterella</taxon>
    </lineage>
</organism>
<sequence length="170" mass="19671">MKILQLIMKLLFTYDLEMVTVLQYLNFIQSELPLAKYPLASNTVKVFLQKKTASRRQLLKNASYAMHLSSLASQEKLRSFRKLISQEQNILFQAYKTKLYQFLAIVTVVTLLAALLSILAKDNTQAINGIYYSILAIACSYVIYHADRILIQIEKYDTYKNLIKLAEYQD</sequence>
<accession>A0A0D8ZMG0</accession>
<name>A0A0D8ZMG0_9CYAN</name>
<keyword evidence="1" id="KW-0472">Membrane</keyword>
<keyword evidence="1" id="KW-1133">Transmembrane helix</keyword>
<dbReference type="Proteomes" id="UP000032452">
    <property type="component" value="Unassembled WGS sequence"/>
</dbReference>
<keyword evidence="3" id="KW-1185">Reference proteome</keyword>
<evidence type="ECO:0000313" key="3">
    <source>
        <dbReference type="Proteomes" id="UP000032452"/>
    </source>
</evidence>
<protein>
    <submittedName>
        <fullName evidence="2">Uncharacterized protein</fullName>
    </submittedName>
</protein>
<dbReference type="STRING" id="1618023.UH38_22625"/>
<feature type="transmembrane region" description="Helical" evidence="1">
    <location>
        <begin position="99"/>
        <end position="120"/>
    </location>
</feature>
<feature type="transmembrane region" description="Helical" evidence="1">
    <location>
        <begin position="126"/>
        <end position="144"/>
    </location>
</feature>
<dbReference type="AlphaFoldDB" id="A0A0D8ZMG0"/>
<dbReference type="EMBL" id="JYON01000037">
    <property type="protein sequence ID" value="KJH69629.1"/>
    <property type="molecule type" value="Genomic_DNA"/>
</dbReference>
<proteinExistence type="predicted"/>
<evidence type="ECO:0000313" key="2">
    <source>
        <dbReference type="EMBL" id="KJH69629.1"/>
    </source>
</evidence>
<evidence type="ECO:0000256" key="1">
    <source>
        <dbReference type="SAM" id="Phobius"/>
    </source>
</evidence>